<sequence>MKVFKFGGASIKDAHAVKNMTAIIADHQQGDLLVVVSAMGKMTNALERVVAAAWDKSADWATEWAVCTEFHEQMLGDLFADKAHQAYGIVRNLLEQAEQLLTEDWSDKHQMYDAVVSYGELLSSAILNQYLKASGIKSCWMDARKVIKTDDRFQEARISWGMTEQRVLADVPQLLAAGVVMTQGFIGSSGMGATTTLAREGSDFSAAIFGNILDAESVTIWKDVPGILNADPKRVSDTIKFEEISYQEAAEMTFYGASVIHPKTIKPLADKNIPLLVRSFEDPQASGTTIGRGVDTKKIPNIIFKDHQCLMTFSVRDLAFLNENNLSIIFHLLDKHSVKINMLQSTALSLSICFDNRLDRVQKLIDALEGDFKIAYQEDLQLITLRNYTPELKRKYLSVAEVVTEQRTPTTFQLVTK</sequence>
<keyword evidence="8" id="KW-0028">Amino-acid biosynthesis</keyword>
<keyword evidence="4" id="KW-0547">Nucleotide-binding</keyword>
<keyword evidence="11" id="KW-1185">Reference proteome</keyword>
<dbReference type="PANTHER" id="PTHR21499:SF59">
    <property type="entry name" value="ASPARTOKINASE"/>
    <property type="match status" value="1"/>
</dbReference>
<comment type="pathway">
    <text evidence="8">Amino-acid biosynthesis; L-methionine biosynthesis via de novo pathway; L-homoserine from L-aspartate: step 1/3.</text>
</comment>
<dbReference type="InterPro" id="IPR001341">
    <property type="entry name" value="Asp_kinase"/>
</dbReference>
<dbReference type="Pfam" id="PF00696">
    <property type="entry name" value="AA_kinase"/>
    <property type="match status" value="1"/>
</dbReference>
<keyword evidence="6" id="KW-0067">ATP-binding</keyword>
<name>A0ABM7VFL7_9BACT</name>
<dbReference type="EC" id="2.7.2.4" evidence="7"/>
<protein>
    <recommendedName>
        <fullName evidence="7">Aspartokinase</fullName>
        <ecNumber evidence="7">2.7.2.4</ecNumber>
    </recommendedName>
</protein>
<dbReference type="SUPFAM" id="SSF53633">
    <property type="entry name" value="Carbamate kinase-like"/>
    <property type="match status" value="1"/>
</dbReference>
<dbReference type="InterPro" id="IPR001048">
    <property type="entry name" value="Asp/Glu/Uridylate_kinase"/>
</dbReference>
<comment type="pathway">
    <text evidence="8">Amino-acid biosynthesis; L-threonine biosynthesis; L-threonine from L-aspartate: step 1/5.</text>
</comment>
<comment type="pathway">
    <text evidence="1 8">Amino-acid biosynthesis; L-lysine biosynthesis via DAP pathway; (S)-tetrahydrodipicolinate from L-aspartate: step 1/4.</text>
</comment>
<dbReference type="NCBIfam" id="TIGR00657">
    <property type="entry name" value="asp_kinases"/>
    <property type="match status" value="1"/>
</dbReference>
<evidence type="ECO:0000256" key="1">
    <source>
        <dbReference type="ARBA" id="ARBA00004766"/>
    </source>
</evidence>
<dbReference type="RefSeq" id="WP_332919921.1">
    <property type="nucleotide sequence ID" value="NZ_AP025292.1"/>
</dbReference>
<feature type="domain" description="Aspartate/glutamate/uridylate kinase" evidence="9">
    <location>
        <begin position="2"/>
        <end position="279"/>
    </location>
</feature>
<organism evidence="10 11">
    <name type="scientific">Persicobacter psychrovividus</name>
    <dbReference type="NCBI Taxonomy" id="387638"/>
    <lineage>
        <taxon>Bacteria</taxon>
        <taxon>Pseudomonadati</taxon>
        <taxon>Bacteroidota</taxon>
        <taxon>Cytophagia</taxon>
        <taxon>Cytophagales</taxon>
        <taxon>Persicobacteraceae</taxon>
        <taxon>Persicobacter</taxon>
    </lineage>
</organism>
<evidence type="ECO:0000313" key="11">
    <source>
        <dbReference type="Proteomes" id="UP001354989"/>
    </source>
</evidence>
<reference evidence="10 11" key="1">
    <citation type="submission" date="2021-12" db="EMBL/GenBank/DDBJ databases">
        <title>Genome sequencing of bacteria with rrn-lacking chromosome and rrn-plasmid.</title>
        <authorList>
            <person name="Anda M."/>
            <person name="Iwasaki W."/>
        </authorList>
    </citation>
    <scope>NUCLEOTIDE SEQUENCE [LARGE SCALE GENOMIC DNA]</scope>
    <source>
        <strain evidence="10 11">NBRC 101262</strain>
    </source>
</reference>
<dbReference type="Gene3D" id="1.20.120.1320">
    <property type="entry name" value="Aspartokinase, catalytic domain"/>
    <property type="match status" value="1"/>
</dbReference>
<dbReference type="Gene3D" id="3.40.1160.10">
    <property type="entry name" value="Acetylglutamate kinase-like"/>
    <property type="match status" value="1"/>
</dbReference>
<proteinExistence type="inferred from homology"/>
<dbReference type="Proteomes" id="UP001354989">
    <property type="component" value="Chromosome"/>
</dbReference>
<evidence type="ECO:0000256" key="2">
    <source>
        <dbReference type="ARBA" id="ARBA00010122"/>
    </source>
</evidence>
<dbReference type="EMBL" id="AP025292">
    <property type="protein sequence ID" value="BDC99766.1"/>
    <property type="molecule type" value="Genomic_DNA"/>
</dbReference>
<evidence type="ECO:0000313" key="10">
    <source>
        <dbReference type="EMBL" id="BDC99766.1"/>
    </source>
</evidence>
<comment type="similarity">
    <text evidence="2 7">Belongs to the aspartokinase family.</text>
</comment>
<evidence type="ECO:0000256" key="3">
    <source>
        <dbReference type="ARBA" id="ARBA00022679"/>
    </source>
</evidence>
<evidence type="ECO:0000259" key="9">
    <source>
        <dbReference type="Pfam" id="PF00696"/>
    </source>
</evidence>
<evidence type="ECO:0000256" key="5">
    <source>
        <dbReference type="ARBA" id="ARBA00022777"/>
    </source>
</evidence>
<gene>
    <name evidence="10" type="primary">lysC</name>
    <name evidence="10" type="ORF">PEPS_20470</name>
</gene>
<evidence type="ECO:0000256" key="8">
    <source>
        <dbReference type="RuleBase" id="RU004249"/>
    </source>
</evidence>
<dbReference type="InterPro" id="IPR036393">
    <property type="entry name" value="AceGlu_kinase-like_sf"/>
</dbReference>
<keyword evidence="5 7" id="KW-0418">Kinase</keyword>
<evidence type="ECO:0000256" key="4">
    <source>
        <dbReference type="ARBA" id="ARBA00022741"/>
    </source>
</evidence>
<dbReference type="InterPro" id="IPR042199">
    <property type="entry name" value="AsparK_Bifunc_asparK/hSer_DH"/>
</dbReference>
<comment type="catalytic activity">
    <reaction evidence="7">
        <text>L-aspartate + ATP = 4-phospho-L-aspartate + ADP</text>
        <dbReference type="Rhea" id="RHEA:23776"/>
        <dbReference type="ChEBI" id="CHEBI:29991"/>
        <dbReference type="ChEBI" id="CHEBI:30616"/>
        <dbReference type="ChEBI" id="CHEBI:57535"/>
        <dbReference type="ChEBI" id="CHEBI:456216"/>
        <dbReference type="EC" id="2.7.2.4"/>
    </reaction>
</comment>
<keyword evidence="3 7" id="KW-0808">Transferase</keyword>
<accession>A0ABM7VFL7</accession>
<dbReference type="PANTHER" id="PTHR21499">
    <property type="entry name" value="ASPARTATE KINASE"/>
    <property type="match status" value="1"/>
</dbReference>
<evidence type="ECO:0000256" key="7">
    <source>
        <dbReference type="RuleBase" id="RU003448"/>
    </source>
</evidence>
<evidence type="ECO:0000256" key="6">
    <source>
        <dbReference type="ARBA" id="ARBA00022840"/>
    </source>
</evidence>